<comment type="subcellular location">
    <subcellularLocation>
        <location evidence="1">Cell membrane</location>
        <topology evidence="1">Multi-pass membrane protein</topology>
    </subcellularLocation>
</comment>
<evidence type="ECO:0000313" key="8">
    <source>
        <dbReference type="Proteomes" id="UP001499854"/>
    </source>
</evidence>
<dbReference type="PANTHER" id="PTHR43370:SF1">
    <property type="entry name" value="GUANOSINE ABC TRANSPORTER PERMEASE PROTEIN NUPQ"/>
    <property type="match status" value="1"/>
</dbReference>
<evidence type="ECO:0000256" key="2">
    <source>
        <dbReference type="ARBA" id="ARBA00022475"/>
    </source>
</evidence>
<feature type="transmembrane region" description="Helical" evidence="6">
    <location>
        <begin position="130"/>
        <end position="153"/>
    </location>
</feature>
<feature type="transmembrane region" description="Helical" evidence="6">
    <location>
        <begin position="399"/>
        <end position="419"/>
    </location>
</feature>
<evidence type="ECO:0000256" key="1">
    <source>
        <dbReference type="ARBA" id="ARBA00004651"/>
    </source>
</evidence>
<evidence type="ECO:0000313" key="7">
    <source>
        <dbReference type="EMBL" id="GAA1972790.1"/>
    </source>
</evidence>
<protein>
    <submittedName>
        <fullName evidence="7">ABC transporter permease</fullName>
    </submittedName>
</protein>
<feature type="transmembrane region" description="Helical" evidence="6">
    <location>
        <begin position="324"/>
        <end position="343"/>
    </location>
</feature>
<dbReference type="EMBL" id="BAAAQM010000018">
    <property type="protein sequence ID" value="GAA1972790.1"/>
    <property type="molecule type" value="Genomic_DNA"/>
</dbReference>
<feature type="transmembrane region" description="Helical" evidence="6">
    <location>
        <begin position="98"/>
        <end position="118"/>
    </location>
</feature>
<evidence type="ECO:0000256" key="6">
    <source>
        <dbReference type="SAM" id="Phobius"/>
    </source>
</evidence>
<sequence>MAVATIAAPAALAAPEADARRRAAGAAQIVMGVVALFAFGLGSRTAHGADTTFGMTLISKQGTHVPDWVFPARPVIVALALVCVLAGIARLAVELPRLWRLASTSLVLFCFTFAFMAWSAADPKGGERLIIPSLLNSMVVAAVPLVLGALGGVVGERSGVVNVAIEGQLLFGGFMTALVGSATHNLFIGVIAGTLAGALMGLLLAVLAIRYLIEQVVLGVVLNLLALGVTGFLYKSLMQTNQSSYNSVTQFDSFRIPGLASIWVVGPVLFDQPLVIYVTVILVVLVHLGLFRTRWGLRTRAVGEHPAAADTVGVKVLRLRYRNVMLGGAFAGLGGAWLVGNVGNFTESMTNGKGFIALAAVIFGRWSPFGALAAAGLFGFTAALADQTSSLQLPIPSDLLSTLPYVATLFAVAGLIGRVRAPAADGKPYIKG</sequence>
<feature type="transmembrane region" description="Helical" evidence="6">
    <location>
        <begin position="355"/>
        <end position="378"/>
    </location>
</feature>
<feature type="transmembrane region" description="Helical" evidence="6">
    <location>
        <begin position="75"/>
        <end position="93"/>
    </location>
</feature>
<keyword evidence="3 6" id="KW-0812">Transmembrane</keyword>
<organism evidence="7 8">
    <name type="scientific">Catenulispora subtropica</name>
    <dbReference type="NCBI Taxonomy" id="450798"/>
    <lineage>
        <taxon>Bacteria</taxon>
        <taxon>Bacillati</taxon>
        <taxon>Actinomycetota</taxon>
        <taxon>Actinomycetes</taxon>
        <taxon>Catenulisporales</taxon>
        <taxon>Catenulisporaceae</taxon>
        <taxon>Catenulispora</taxon>
    </lineage>
</organism>
<dbReference type="PANTHER" id="PTHR43370">
    <property type="entry name" value="SUGAR ABC TRANSPORTER INTEGRAL MEMBRANE PROTEIN-RELATED"/>
    <property type="match status" value="1"/>
</dbReference>
<dbReference type="InterPro" id="IPR001851">
    <property type="entry name" value="ABC_transp_permease"/>
</dbReference>
<keyword evidence="2" id="KW-1003">Cell membrane</keyword>
<accession>A0ABN2RQ23</accession>
<dbReference type="Proteomes" id="UP001499854">
    <property type="component" value="Unassembled WGS sequence"/>
</dbReference>
<evidence type="ECO:0000256" key="3">
    <source>
        <dbReference type="ARBA" id="ARBA00022692"/>
    </source>
</evidence>
<evidence type="ECO:0000256" key="4">
    <source>
        <dbReference type="ARBA" id="ARBA00022989"/>
    </source>
</evidence>
<keyword evidence="4 6" id="KW-1133">Transmembrane helix</keyword>
<dbReference type="RefSeq" id="WP_344658148.1">
    <property type="nucleotide sequence ID" value="NZ_BAAAQM010000018.1"/>
</dbReference>
<dbReference type="CDD" id="cd06580">
    <property type="entry name" value="TM_PBP1_transp_TpRbsC_like"/>
    <property type="match status" value="1"/>
</dbReference>
<dbReference type="Pfam" id="PF02653">
    <property type="entry name" value="BPD_transp_2"/>
    <property type="match status" value="1"/>
</dbReference>
<proteinExistence type="predicted"/>
<feature type="transmembrane region" description="Helical" evidence="6">
    <location>
        <begin position="186"/>
        <end position="209"/>
    </location>
</feature>
<reference evidence="7 8" key="1">
    <citation type="journal article" date="2019" name="Int. J. Syst. Evol. Microbiol.">
        <title>The Global Catalogue of Microorganisms (GCM) 10K type strain sequencing project: providing services to taxonomists for standard genome sequencing and annotation.</title>
        <authorList>
            <consortium name="The Broad Institute Genomics Platform"/>
            <consortium name="The Broad Institute Genome Sequencing Center for Infectious Disease"/>
            <person name="Wu L."/>
            <person name="Ma J."/>
        </authorList>
    </citation>
    <scope>NUCLEOTIDE SEQUENCE [LARGE SCALE GENOMIC DNA]</scope>
    <source>
        <strain evidence="7 8">JCM 16013</strain>
    </source>
</reference>
<comment type="caution">
    <text evidence="7">The sequence shown here is derived from an EMBL/GenBank/DDBJ whole genome shotgun (WGS) entry which is preliminary data.</text>
</comment>
<keyword evidence="8" id="KW-1185">Reference proteome</keyword>
<feature type="transmembrane region" description="Helical" evidence="6">
    <location>
        <begin position="160"/>
        <end position="180"/>
    </location>
</feature>
<gene>
    <name evidence="7" type="ORF">GCM10009838_35590</name>
</gene>
<keyword evidence="5 6" id="KW-0472">Membrane</keyword>
<name>A0ABN2RQ23_9ACTN</name>
<feature type="transmembrane region" description="Helical" evidence="6">
    <location>
        <begin position="216"/>
        <end position="234"/>
    </location>
</feature>
<feature type="transmembrane region" description="Helical" evidence="6">
    <location>
        <begin position="274"/>
        <end position="291"/>
    </location>
</feature>
<evidence type="ECO:0000256" key="5">
    <source>
        <dbReference type="ARBA" id="ARBA00023136"/>
    </source>
</evidence>